<dbReference type="STRING" id="1656094.BFC18_13950"/>
<comment type="similarity">
    <text evidence="1">Belongs to the pectinesterase family.</text>
</comment>
<dbReference type="SUPFAM" id="SSF51126">
    <property type="entry name" value="Pectin lyase-like"/>
    <property type="match status" value="1"/>
</dbReference>
<keyword evidence="4" id="KW-0732">Signal</keyword>
<dbReference type="Pfam" id="PF01095">
    <property type="entry name" value="Pectinesterase"/>
    <property type="match status" value="1"/>
</dbReference>
<dbReference type="PANTHER" id="PTHR31321:SF57">
    <property type="entry name" value="PECTINESTERASE 53-RELATED"/>
    <property type="match status" value="1"/>
</dbReference>
<feature type="chain" id="PRO_5011113703" evidence="4">
    <location>
        <begin position="22"/>
        <end position="376"/>
    </location>
</feature>
<dbReference type="OrthoDB" id="191551at2"/>
<evidence type="ECO:0000256" key="4">
    <source>
        <dbReference type="SAM" id="SignalP"/>
    </source>
</evidence>
<sequence>MSKMCSLLMVLLLAVAGCSEQKSTHFLPENVEANAIVANTAIDDTHFSSIQAAVDAAPETGGWTIAITPGEYYERVVIDKPDITLIGAGKANTKIVFDRYAGKAVSRDSEETWGTFRSATVEINRPRVHIAHLTIENSFDFLDQDAKAKDDPARVSGMQAVALRIGEYTDQTVVEDVALLGYQDTLYVQGGRSYFKGGEIRGNVDFIFGNGNAYFDSVDIYSRPRGKDMDITGFVTAPSTLISDTFGLTFVNCKLLREEGVPDNSVPLGRPWHPTTTFADGRYANPFAKGKAVFIDTWMDAHITQDGWATMGGSTKEGGRKEFSPYTEARFAEFNSSGEGAFTNDKRPQLTSDKAELHSLFNILNGWTPQLTGAND</sequence>
<dbReference type="Proteomes" id="UP000175691">
    <property type="component" value="Unassembled WGS sequence"/>
</dbReference>
<protein>
    <submittedName>
        <fullName evidence="6">Pectin esterase</fullName>
    </submittedName>
</protein>
<dbReference type="Gene3D" id="2.160.20.10">
    <property type="entry name" value="Single-stranded right-handed beta-helix, Pectin lyase-like"/>
    <property type="match status" value="1"/>
</dbReference>
<dbReference type="AlphaFoldDB" id="A0A1E7Z9T5"/>
<evidence type="ECO:0000259" key="5">
    <source>
        <dbReference type="Pfam" id="PF01095"/>
    </source>
</evidence>
<evidence type="ECO:0000256" key="2">
    <source>
        <dbReference type="ARBA" id="ARBA00022801"/>
    </source>
</evidence>
<comment type="caution">
    <text evidence="6">The sequence shown here is derived from an EMBL/GenBank/DDBJ whole genome shotgun (WGS) entry which is preliminary data.</text>
</comment>
<dbReference type="GO" id="GO:0030599">
    <property type="term" value="F:pectinesterase activity"/>
    <property type="evidence" value="ECO:0007669"/>
    <property type="project" value="InterPro"/>
</dbReference>
<organism evidence="6 7">
    <name type="scientific">Alteromonas confluentis</name>
    <dbReference type="NCBI Taxonomy" id="1656094"/>
    <lineage>
        <taxon>Bacteria</taxon>
        <taxon>Pseudomonadati</taxon>
        <taxon>Pseudomonadota</taxon>
        <taxon>Gammaproteobacteria</taxon>
        <taxon>Alteromonadales</taxon>
        <taxon>Alteromonadaceae</taxon>
        <taxon>Alteromonas/Salinimonas group</taxon>
        <taxon>Alteromonas</taxon>
    </lineage>
</organism>
<evidence type="ECO:0000313" key="7">
    <source>
        <dbReference type="Proteomes" id="UP000175691"/>
    </source>
</evidence>
<dbReference type="InterPro" id="IPR012334">
    <property type="entry name" value="Pectin_lyas_fold"/>
</dbReference>
<gene>
    <name evidence="6" type="ORF">BFC18_13950</name>
</gene>
<feature type="signal peptide" evidence="4">
    <location>
        <begin position="1"/>
        <end position="21"/>
    </location>
</feature>
<accession>A0A1E7Z9T5</accession>
<evidence type="ECO:0000256" key="3">
    <source>
        <dbReference type="ARBA" id="ARBA00023085"/>
    </source>
</evidence>
<dbReference type="GO" id="GO:0042545">
    <property type="term" value="P:cell wall modification"/>
    <property type="evidence" value="ECO:0007669"/>
    <property type="project" value="InterPro"/>
</dbReference>
<dbReference type="PANTHER" id="PTHR31321">
    <property type="entry name" value="ACYL-COA THIOESTER HYDROLASE YBHC-RELATED"/>
    <property type="match status" value="1"/>
</dbReference>
<dbReference type="EMBL" id="MDHN01000029">
    <property type="protein sequence ID" value="OFC70279.1"/>
    <property type="molecule type" value="Genomic_DNA"/>
</dbReference>
<dbReference type="InterPro" id="IPR011050">
    <property type="entry name" value="Pectin_lyase_fold/virulence"/>
</dbReference>
<name>A0A1E7Z9T5_9ALTE</name>
<keyword evidence="7" id="KW-1185">Reference proteome</keyword>
<keyword evidence="3" id="KW-0063">Aspartyl esterase</keyword>
<dbReference type="RefSeq" id="WP_070125922.1">
    <property type="nucleotide sequence ID" value="NZ_MDHN01000029.1"/>
</dbReference>
<keyword evidence="2" id="KW-0378">Hydrolase</keyword>
<dbReference type="PROSITE" id="PS51257">
    <property type="entry name" value="PROKAR_LIPOPROTEIN"/>
    <property type="match status" value="1"/>
</dbReference>
<reference evidence="6 7" key="1">
    <citation type="submission" date="2016-08" db="EMBL/GenBank/DDBJ databases">
        <authorList>
            <person name="Seilhamer J.J."/>
        </authorList>
    </citation>
    <scope>NUCLEOTIDE SEQUENCE [LARGE SCALE GENOMIC DNA]</scope>
    <source>
        <strain evidence="6 7">KCTC 42603</strain>
    </source>
</reference>
<evidence type="ECO:0000313" key="6">
    <source>
        <dbReference type="EMBL" id="OFC70279.1"/>
    </source>
</evidence>
<dbReference type="GO" id="GO:0009279">
    <property type="term" value="C:cell outer membrane"/>
    <property type="evidence" value="ECO:0007669"/>
    <property type="project" value="TreeGrafter"/>
</dbReference>
<feature type="domain" description="Pectinesterase catalytic" evidence="5">
    <location>
        <begin position="43"/>
        <end position="313"/>
    </location>
</feature>
<dbReference type="InterPro" id="IPR000070">
    <property type="entry name" value="Pectinesterase_cat"/>
</dbReference>
<proteinExistence type="inferred from homology"/>
<evidence type="ECO:0000256" key="1">
    <source>
        <dbReference type="ARBA" id="ARBA00008891"/>
    </source>
</evidence>